<dbReference type="GO" id="GO:0020037">
    <property type="term" value="F:heme binding"/>
    <property type="evidence" value="ECO:0007669"/>
    <property type="project" value="InterPro"/>
</dbReference>
<dbReference type="Proteomes" id="UP000479710">
    <property type="component" value="Unassembled WGS sequence"/>
</dbReference>
<dbReference type="GO" id="GO:0016705">
    <property type="term" value="F:oxidoreductase activity, acting on paired donors, with incorporation or reduction of molecular oxygen"/>
    <property type="evidence" value="ECO:0007669"/>
    <property type="project" value="InterPro"/>
</dbReference>
<gene>
    <name evidence="2" type="ORF">E2562_001686</name>
</gene>
<dbReference type="GO" id="GO:0004497">
    <property type="term" value="F:monooxygenase activity"/>
    <property type="evidence" value="ECO:0007669"/>
    <property type="project" value="InterPro"/>
</dbReference>
<dbReference type="InterPro" id="IPR001128">
    <property type="entry name" value="Cyt_P450"/>
</dbReference>
<comment type="similarity">
    <text evidence="1">Belongs to the cytochrome P450 family.</text>
</comment>
<keyword evidence="3" id="KW-1185">Reference proteome</keyword>
<sequence>MEREVWLVCAALAAAIVYYLASTTTRRRSGAARRLPPGPTPLPVVGNVLSLRGNMHHALARLAREHGPVMTLKLGLVTAVVVSSPDAAREARGGHAGLLPTEPRGVRERKVRDIVGYLARHAGEEVDVGQVVYGGVINLVSNAFFSADVVDVGAESAHGLRETVEEIIMAIAKPNVSDLLPFLRPVDLQGWRRWAEKRYDKIFGTLDGIVNSRLADAGVSTGKHAGDFLDSLLELLSAGKITRDDMYWH</sequence>
<proteinExistence type="inferred from homology"/>
<dbReference type="PANTHER" id="PTHR47950">
    <property type="entry name" value="CYTOCHROME P450, FAMILY 76, SUBFAMILY C, POLYPEPTIDE 5-RELATED"/>
    <property type="match status" value="1"/>
</dbReference>
<dbReference type="SUPFAM" id="SSF48264">
    <property type="entry name" value="Cytochrome P450"/>
    <property type="match status" value="1"/>
</dbReference>
<evidence type="ECO:0008006" key="4">
    <source>
        <dbReference type="Google" id="ProtNLM"/>
    </source>
</evidence>
<comment type="caution">
    <text evidence="2">The sequence shown here is derived from an EMBL/GenBank/DDBJ whole genome shotgun (WGS) entry which is preliminary data.</text>
</comment>
<name>A0A6G1CD74_9ORYZ</name>
<dbReference type="Pfam" id="PF00067">
    <property type="entry name" value="p450"/>
    <property type="match status" value="1"/>
</dbReference>
<organism evidence="2 3">
    <name type="scientific">Oryza meyeriana var. granulata</name>
    <dbReference type="NCBI Taxonomy" id="110450"/>
    <lineage>
        <taxon>Eukaryota</taxon>
        <taxon>Viridiplantae</taxon>
        <taxon>Streptophyta</taxon>
        <taxon>Embryophyta</taxon>
        <taxon>Tracheophyta</taxon>
        <taxon>Spermatophyta</taxon>
        <taxon>Magnoliopsida</taxon>
        <taxon>Liliopsida</taxon>
        <taxon>Poales</taxon>
        <taxon>Poaceae</taxon>
        <taxon>BOP clade</taxon>
        <taxon>Oryzoideae</taxon>
        <taxon>Oryzeae</taxon>
        <taxon>Oryzinae</taxon>
        <taxon>Oryza</taxon>
        <taxon>Oryza meyeriana</taxon>
    </lineage>
</organism>
<evidence type="ECO:0000256" key="1">
    <source>
        <dbReference type="ARBA" id="ARBA00010617"/>
    </source>
</evidence>
<dbReference type="EMBL" id="SPHZ02000009">
    <property type="protein sequence ID" value="KAF0898001.1"/>
    <property type="molecule type" value="Genomic_DNA"/>
</dbReference>
<dbReference type="InterPro" id="IPR036396">
    <property type="entry name" value="Cyt_P450_sf"/>
</dbReference>
<dbReference type="AlphaFoldDB" id="A0A6G1CD74"/>
<evidence type="ECO:0000313" key="3">
    <source>
        <dbReference type="Proteomes" id="UP000479710"/>
    </source>
</evidence>
<protein>
    <recommendedName>
        <fullName evidence="4">Cytochrome P450</fullName>
    </recommendedName>
</protein>
<dbReference type="PANTHER" id="PTHR47950:SF44">
    <property type="entry name" value="CYTOCHROME P450, FAMILY 76, SUBFAMILY C, POLYPEPTIDE 5-RELATED"/>
    <property type="match status" value="1"/>
</dbReference>
<dbReference type="Gene3D" id="1.10.630.10">
    <property type="entry name" value="Cytochrome P450"/>
    <property type="match status" value="1"/>
</dbReference>
<evidence type="ECO:0000313" key="2">
    <source>
        <dbReference type="EMBL" id="KAF0898001.1"/>
    </source>
</evidence>
<accession>A0A6G1CD74</accession>
<reference evidence="2 3" key="1">
    <citation type="submission" date="2019-11" db="EMBL/GenBank/DDBJ databases">
        <title>Whole genome sequence of Oryza granulata.</title>
        <authorList>
            <person name="Li W."/>
        </authorList>
    </citation>
    <scope>NUCLEOTIDE SEQUENCE [LARGE SCALE GENOMIC DNA]</scope>
    <source>
        <strain evidence="3">cv. Menghai</strain>
        <tissue evidence="2">Leaf</tissue>
    </source>
</reference>
<dbReference type="OrthoDB" id="686267at2759"/>
<dbReference type="GO" id="GO:0005506">
    <property type="term" value="F:iron ion binding"/>
    <property type="evidence" value="ECO:0007669"/>
    <property type="project" value="InterPro"/>
</dbReference>